<accession>A0AAW6U923</accession>
<protein>
    <submittedName>
        <fullName evidence="5">ATPase, T2SS/T4P/T4SS family</fullName>
    </submittedName>
</protein>
<reference evidence="5" key="1">
    <citation type="submission" date="2023-05" db="EMBL/GenBank/DDBJ databases">
        <title>Mariniplasma microaerophilum sp. nov., a novel anaerobic mollicute isolated from terrestrial mud volcano, Taman Peninsula, Russia.</title>
        <authorList>
            <person name="Khomyakova M.A."/>
            <person name="Merkel A.Y."/>
            <person name="Slobodkin A.I."/>
        </authorList>
    </citation>
    <scope>NUCLEOTIDE SEQUENCE</scope>
    <source>
        <strain evidence="5">M4Ah</strain>
    </source>
</reference>
<dbReference type="SUPFAM" id="SSF52540">
    <property type="entry name" value="P-loop containing nucleoside triphosphate hydrolases"/>
    <property type="match status" value="1"/>
</dbReference>
<dbReference type="PANTHER" id="PTHR30258:SF1">
    <property type="entry name" value="PROTEIN TRANSPORT PROTEIN HOFB HOMOLOG"/>
    <property type="match status" value="1"/>
</dbReference>
<dbReference type="GO" id="GO:0005886">
    <property type="term" value="C:plasma membrane"/>
    <property type="evidence" value="ECO:0007669"/>
    <property type="project" value="TreeGrafter"/>
</dbReference>
<dbReference type="EMBL" id="JASCXW010000007">
    <property type="protein sequence ID" value="MDI6452598.1"/>
    <property type="molecule type" value="Genomic_DNA"/>
</dbReference>
<evidence type="ECO:0000256" key="1">
    <source>
        <dbReference type="ARBA" id="ARBA00006611"/>
    </source>
</evidence>
<comment type="similarity">
    <text evidence="1">Belongs to the GSP E family.</text>
</comment>
<dbReference type="Gene3D" id="3.40.50.300">
    <property type="entry name" value="P-loop containing nucleotide triphosphate hydrolases"/>
    <property type="match status" value="1"/>
</dbReference>
<evidence type="ECO:0000313" key="6">
    <source>
        <dbReference type="Proteomes" id="UP001431532"/>
    </source>
</evidence>
<evidence type="ECO:0000259" key="4">
    <source>
        <dbReference type="SMART" id="SM00382"/>
    </source>
</evidence>
<dbReference type="Pfam" id="PF00437">
    <property type="entry name" value="T2SSE"/>
    <property type="match status" value="1"/>
</dbReference>
<dbReference type="Proteomes" id="UP001431532">
    <property type="component" value="Unassembled WGS sequence"/>
</dbReference>
<dbReference type="RefSeq" id="WP_282839014.1">
    <property type="nucleotide sequence ID" value="NZ_JASCXW010000007.1"/>
</dbReference>
<evidence type="ECO:0000256" key="2">
    <source>
        <dbReference type="ARBA" id="ARBA00022741"/>
    </source>
</evidence>
<keyword evidence="2" id="KW-0547">Nucleotide-binding</keyword>
<name>A0AAW6U923_9MOLU</name>
<dbReference type="InterPro" id="IPR007831">
    <property type="entry name" value="T2SS_GspE_N"/>
</dbReference>
<sequence length="552" mass="61995">MALRRIGDILLDAKVITENQLNEALEKKEPTELLGETLSRLEYATEMQILKALEDSTGVKRVALSNFTIDEQVLAMVSEEFCRRHHIIPLRIEEKNLMYATSNPLDFVVNEELRVLTGYRPKAFSAPKNEIITQIEKYYGFTRTLEALGAKQSISKEEEFKEELDEETPMVKLVNQILTSAVFQRASDIHIDPLDDKVLIRYRVDGILDIVKEFPIKIHNQMISRIKVMSGMDITETRIPQDGRIQTLIQQKNIDLRISTLPTVRGEKIVMRILDLSGTMNRLSAIGFDSKEERLIRQMIEQPNGIVLVSGPTGSGKTTTLYACLQELNKPDVNIVTVEDPVEIKMAGVNQVQVHPEVNLTFAQALRSILRQDPNIVMVGEIRDVETAEIAIRASLTGHLVLSTIHTNNAIKTVTRLLDMEIEPFLIASSLSGIISQRLVRCLCTECSYDDEPTPSEVVMFKKFGMDLETVKRAKGCPSCNYKGYAGRTGIFEVLPITKNMQKLIAENAGISELTKLARSEGMKSIMESGMKKVRSGVTSLEEVLKVANEME</sequence>
<dbReference type="CDD" id="cd01129">
    <property type="entry name" value="PulE-GspE-like"/>
    <property type="match status" value="1"/>
</dbReference>
<organism evidence="5 6">
    <name type="scientific">Peloplasma aerotolerans</name>
    <dbReference type="NCBI Taxonomy" id="3044389"/>
    <lineage>
        <taxon>Bacteria</taxon>
        <taxon>Bacillati</taxon>
        <taxon>Mycoplasmatota</taxon>
        <taxon>Mollicutes</taxon>
        <taxon>Acholeplasmatales</taxon>
        <taxon>Acholeplasmataceae</taxon>
        <taxon>Peloplasma</taxon>
    </lineage>
</organism>
<keyword evidence="6" id="KW-1185">Reference proteome</keyword>
<evidence type="ECO:0000256" key="3">
    <source>
        <dbReference type="ARBA" id="ARBA00022840"/>
    </source>
</evidence>
<gene>
    <name evidence="5" type="ORF">QJ521_03375</name>
</gene>
<feature type="domain" description="AAA+ ATPase" evidence="4">
    <location>
        <begin position="303"/>
        <end position="424"/>
    </location>
</feature>
<dbReference type="FunFam" id="3.40.50.300:FF:000398">
    <property type="entry name" value="Type IV pilus assembly ATPase PilB"/>
    <property type="match status" value="1"/>
</dbReference>
<dbReference type="Gene3D" id="3.30.300.160">
    <property type="entry name" value="Type II secretion system, protein E, N-terminal domain"/>
    <property type="match status" value="1"/>
</dbReference>
<dbReference type="InterPro" id="IPR037257">
    <property type="entry name" value="T2SS_E_N_sf"/>
</dbReference>
<keyword evidence="3" id="KW-0067">ATP-binding</keyword>
<dbReference type="Pfam" id="PF05157">
    <property type="entry name" value="MshEN"/>
    <property type="match status" value="1"/>
</dbReference>
<dbReference type="Gene3D" id="3.30.450.90">
    <property type="match status" value="1"/>
</dbReference>
<dbReference type="GO" id="GO:0016887">
    <property type="term" value="F:ATP hydrolysis activity"/>
    <property type="evidence" value="ECO:0007669"/>
    <property type="project" value="TreeGrafter"/>
</dbReference>
<evidence type="ECO:0000313" key="5">
    <source>
        <dbReference type="EMBL" id="MDI6452598.1"/>
    </source>
</evidence>
<dbReference type="InterPro" id="IPR001482">
    <property type="entry name" value="T2SS/T4SS_dom"/>
</dbReference>
<dbReference type="InterPro" id="IPR003593">
    <property type="entry name" value="AAA+_ATPase"/>
</dbReference>
<proteinExistence type="inferred from homology"/>
<dbReference type="InterPro" id="IPR027417">
    <property type="entry name" value="P-loop_NTPase"/>
</dbReference>
<dbReference type="SUPFAM" id="SSF160246">
    <property type="entry name" value="EspE N-terminal domain-like"/>
    <property type="match status" value="1"/>
</dbReference>
<dbReference type="SMART" id="SM00382">
    <property type="entry name" value="AAA"/>
    <property type="match status" value="1"/>
</dbReference>
<dbReference type="FunFam" id="3.30.450.90:FF:000001">
    <property type="entry name" value="Type II secretion system ATPase GspE"/>
    <property type="match status" value="1"/>
</dbReference>
<comment type="caution">
    <text evidence="5">The sequence shown here is derived from an EMBL/GenBank/DDBJ whole genome shotgun (WGS) entry which is preliminary data.</text>
</comment>
<dbReference type="PANTHER" id="PTHR30258">
    <property type="entry name" value="TYPE II SECRETION SYSTEM PROTEIN GSPE-RELATED"/>
    <property type="match status" value="1"/>
</dbReference>
<dbReference type="GO" id="GO:0005524">
    <property type="term" value="F:ATP binding"/>
    <property type="evidence" value="ECO:0007669"/>
    <property type="project" value="UniProtKB-KW"/>
</dbReference>
<dbReference type="AlphaFoldDB" id="A0AAW6U923"/>